<comment type="caution">
    <text evidence="1">The sequence shown here is derived from an EMBL/GenBank/DDBJ whole genome shotgun (WGS) entry which is preliminary data.</text>
</comment>
<accession>A0A1Q9BVH0</accession>
<name>A0A1Q9BVH0_SYMMI</name>
<evidence type="ECO:0000313" key="2">
    <source>
        <dbReference type="Proteomes" id="UP000186817"/>
    </source>
</evidence>
<sequence length="74" mass="7672">EVVAAGLASAELAEKSEEALPSFLNALADGQLPSEADVLDLLGAAREHFQQLPTLVEIQVPSDSALHVVGDLHG</sequence>
<dbReference type="AlphaFoldDB" id="A0A1Q9BVH0"/>
<feature type="non-terminal residue" evidence="1">
    <location>
        <position position="1"/>
    </location>
</feature>
<keyword evidence="2" id="KW-1185">Reference proteome</keyword>
<dbReference type="EMBL" id="LSRX01003493">
    <property type="protein sequence ID" value="OLP74590.1"/>
    <property type="molecule type" value="Genomic_DNA"/>
</dbReference>
<dbReference type="OrthoDB" id="10370087at2759"/>
<feature type="non-terminal residue" evidence="1">
    <location>
        <position position="74"/>
    </location>
</feature>
<reference evidence="1 2" key="1">
    <citation type="submission" date="2016-02" db="EMBL/GenBank/DDBJ databases">
        <title>Genome analysis of coral dinoflagellate symbionts highlights evolutionary adaptations to a symbiotic lifestyle.</title>
        <authorList>
            <person name="Aranda M."/>
            <person name="Li Y."/>
            <person name="Liew Y.J."/>
            <person name="Baumgarten S."/>
            <person name="Simakov O."/>
            <person name="Wilson M."/>
            <person name="Piel J."/>
            <person name="Ashoor H."/>
            <person name="Bougouffa S."/>
            <person name="Bajic V.B."/>
            <person name="Ryu T."/>
            <person name="Ravasi T."/>
            <person name="Bayer T."/>
            <person name="Micklem G."/>
            <person name="Kim H."/>
            <person name="Bhak J."/>
            <person name="Lajeunesse T.C."/>
            <person name="Voolstra C.R."/>
        </authorList>
    </citation>
    <scope>NUCLEOTIDE SEQUENCE [LARGE SCALE GENOMIC DNA]</scope>
    <source>
        <strain evidence="1 2">CCMP2467</strain>
    </source>
</reference>
<dbReference type="Gene3D" id="3.60.21.10">
    <property type="match status" value="1"/>
</dbReference>
<organism evidence="1 2">
    <name type="scientific">Symbiodinium microadriaticum</name>
    <name type="common">Dinoflagellate</name>
    <name type="synonym">Zooxanthella microadriatica</name>
    <dbReference type="NCBI Taxonomy" id="2951"/>
    <lineage>
        <taxon>Eukaryota</taxon>
        <taxon>Sar</taxon>
        <taxon>Alveolata</taxon>
        <taxon>Dinophyceae</taxon>
        <taxon>Suessiales</taxon>
        <taxon>Symbiodiniaceae</taxon>
        <taxon>Symbiodinium</taxon>
    </lineage>
</organism>
<evidence type="ECO:0000313" key="1">
    <source>
        <dbReference type="EMBL" id="OLP74590.1"/>
    </source>
</evidence>
<proteinExistence type="predicted"/>
<dbReference type="InterPro" id="IPR029052">
    <property type="entry name" value="Metallo-depent_PP-like"/>
</dbReference>
<dbReference type="Proteomes" id="UP000186817">
    <property type="component" value="Unassembled WGS sequence"/>
</dbReference>
<gene>
    <name evidence="1" type="ORF">AK812_SmicGene45824</name>
</gene>
<dbReference type="SUPFAM" id="SSF56300">
    <property type="entry name" value="Metallo-dependent phosphatases"/>
    <property type="match status" value="1"/>
</dbReference>
<protein>
    <submittedName>
        <fullName evidence="1">Uncharacterized protein</fullName>
    </submittedName>
</protein>